<sequence>MGDADAACAGNRAGKSYRVTCDLLSEIPGVLDEIGPTRIPHSTVFRDWFETISLATWRAFLAASVENRSGHAAIDLTGFTVTSRVATTLPAYTTAFAP</sequence>
<reference evidence="1 2" key="1">
    <citation type="journal article" date="2014" name="PLoS Genet.">
        <title>Phylogenetically driven sequencing of extremely halophilic archaea reveals strategies for static and dynamic osmo-response.</title>
        <authorList>
            <person name="Becker E.A."/>
            <person name="Seitzer P.M."/>
            <person name="Tritt A."/>
            <person name="Larsen D."/>
            <person name="Krusor M."/>
            <person name="Yao A.I."/>
            <person name="Wu D."/>
            <person name="Madern D."/>
            <person name="Eisen J.A."/>
            <person name="Darling A.E."/>
            <person name="Facciotti M.T."/>
        </authorList>
    </citation>
    <scope>NUCLEOTIDE SEQUENCE [LARGE SCALE GENOMIC DNA]</scope>
    <source>
        <strain evidence="1 2">GA33</strain>
    </source>
</reference>
<evidence type="ECO:0000313" key="1">
    <source>
        <dbReference type="EMBL" id="ELY37725.1"/>
    </source>
</evidence>
<accession>L9VKI7</accession>
<proteinExistence type="predicted"/>
<gene>
    <name evidence="1" type="ORF">C496_19495</name>
</gene>
<keyword evidence="2" id="KW-1185">Reference proteome</keyword>
<evidence type="ECO:0000313" key="2">
    <source>
        <dbReference type="Proteomes" id="UP000011599"/>
    </source>
</evidence>
<dbReference type="Proteomes" id="UP000011599">
    <property type="component" value="Unassembled WGS sequence"/>
</dbReference>
<dbReference type="eggNOG" id="arCOG02751">
    <property type="taxonomic scope" value="Archaea"/>
</dbReference>
<dbReference type="EMBL" id="AOHW01000045">
    <property type="protein sequence ID" value="ELY37725.1"/>
    <property type="molecule type" value="Genomic_DNA"/>
</dbReference>
<dbReference type="AlphaFoldDB" id="L9VKI7"/>
<organism evidence="1 2">
    <name type="scientific">Natronorubrum tibetense GA33</name>
    <dbReference type="NCBI Taxonomy" id="1114856"/>
    <lineage>
        <taxon>Archaea</taxon>
        <taxon>Methanobacteriati</taxon>
        <taxon>Methanobacteriota</taxon>
        <taxon>Stenosarchaea group</taxon>
        <taxon>Halobacteria</taxon>
        <taxon>Halobacteriales</taxon>
        <taxon>Natrialbaceae</taxon>
        <taxon>Natronorubrum</taxon>
    </lineage>
</organism>
<name>L9VKI7_9EURY</name>
<comment type="caution">
    <text evidence="1">The sequence shown here is derived from an EMBL/GenBank/DDBJ whole genome shotgun (WGS) entry which is preliminary data.</text>
</comment>
<protein>
    <submittedName>
        <fullName evidence="1">Transposase IS4 family protein</fullName>
    </submittedName>
</protein>